<reference evidence="1 2" key="1">
    <citation type="submission" date="2020-05" db="EMBL/GenBank/DDBJ databases">
        <authorList>
            <person name="Khan S.A."/>
            <person name="Jeon C.O."/>
            <person name="Chun B.H."/>
        </authorList>
    </citation>
    <scope>NUCLEOTIDE SEQUENCE [LARGE SCALE GENOMIC DNA]</scope>
    <source>
        <strain evidence="1 2">S1162</strain>
    </source>
</reference>
<name>A0ABX1VZ10_9SPHI</name>
<evidence type="ECO:0000313" key="2">
    <source>
        <dbReference type="Proteomes" id="UP000566071"/>
    </source>
</evidence>
<dbReference type="RefSeq" id="WP_175268889.1">
    <property type="nucleotide sequence ID" value="NZ_JABFCR010000004.1"/>
</dbReference>
<keyword evidence="2" id="KW-1185">Reference proteome</keyword>
<dbReference type="Proteomes" id="UP000566071">
    <property type="component" value="Unassembled WGS sequence"/>
</dbReference>
<proteinExistence type="predicted"/>
<evidence type="ECO:0000313" key="1">
    <source>
        <dbReference type="EMBL" id="NNU33189.1"/>
    </source>
</evidence>
<protein>
    <submittedName>
        <fullName evidence="1">Uncharacterized protein</fullName>
    </submittedName>
</protein>
<comment type="caution">
    <text evidence="1">The sequence shown here is derived from an EMBL/GenBank/DDBJ whole genome shotgun (WGS) entry which is preliminary data.</text>
</comment>
<gene>
    <name evidence="1" type="ORF">HK413_01560</name>
</gene>
<organism evidence="1 2">
    <name type="scientific">Mucilaginibacter humi</name>
    <dbReference type="NCBI Taxonomy" id="2732510"/>
    <lineage>
        <taxon>Bacteria</taxon>
        <taxon>Pseudomonadati</taxon>
        <taxon>Bacteroidota</taxon>
        <taxon>Sphingobacteriia</taxon>
        <taxon>Sphingobacteriales</taxon>
        <taxon>Sphingobacteriaceae</taxon>
        <taxon>Mucilaginibacter</taxon>
    </lineage>
</organism>
<dbReference type="EMBL" id="JABFCR010000004">
    <property type="protein sequence ID" value="NNU33189.1"/>
    <property type="molecule type" value="Genomic_DNA"/>
</dbReference>
<accession>A0ABX1VZ10</accession>
<sequence>MQNTALNIRMRLEPKAITLNEVKIGRKSARNKNFNLFKENFLGTSANARQCEIINPEIINFSTQKGLLLADADDFLIIKNNRLGYRIHYLLKDFSYNSNDKLTLYHGDFSFEELEGTDADKSKWAKNRAETYQGFVYAFFTVGLHQQHCRKWLYNKAVIW</sequence>